<organism evidence="1">
    <name type="scientific">hydrothermal vent metagenome</name>
    <dbReference type="NCBI Taxonomy" id="652676"/>
    <lineage>
        <taxon>unclassified sequences</taxon>
        <taxon>metagenomes</taxon>
        <taxon>ecological metagenomes</taxon>
    </lineage>
</organism>
<dbReference type="EMBL" id="UOFH01000004">
    <property type="protein sequence ID" value="VAW58300.1"/>
    <property type="molecule type" value="Genomic_DNA"/>
</dbReference>
<dbReference type="AlphaFoldDB" id="A0A3B0X0S9"/>
<protein>
    <submittedName>
        <fullName evidence="1">Uncharacterized protein</fullName>
    </submittedName>
</protein>
<reference evidence="1" key="1">
    <citation type="submission" date="2018-06" db="EMBL/GenBank/DDBJ databases">
        <authorList>
            <person name="Zhirakovskaya E."/>
        </authorList>
    </citation>
    <scope>NUCLEOTIDE SEQUENCE</scope>
</reference>
<gene>
    <name evidence="1" type="ORF">MNBD_GAMMA08-826</name>
</gene>
<evidence type="ECO:0000313" key="1">
    <source>
        <dbReference type="EMBL" id="VAW58300.1"/>
    </source>
</evidence>
<proteinExistence type="predicted"/>
<accession>A0A3B0X0S9</accession>
<sequence length="31" mass="3443">MIIQYLNINSDNAVVDRGDVQSIVNALVRVI</sequence>
<name>A0A3B0X0S9_9ZZZZ</name>